<dbReference type="InterPro" id="IPR006680">
    <property type="entry name" value="Amidohydro-rel"/>
</dbReference>
<dbReference type="SUPFAM" id="SSF51338">
    <property type="entry name" value="Composite domain of metallo-dependent hydrolases"/>
    <property type="match status" value="1"/>
</dbReference>
<sequence>MLAILGGTVYTVSGDIVPNACLLIDQGKFLAVGSRLAIPHDALCLNVTNKVIIPGLIDCHTHLGIAEEAVGTAHIDKNEVNQPICPHLRALDGINPEDRGLEDAYTSGTTTIIVTPGSENVIGGQSIAIKTYGKVIDHMIMRQPAGIKMAFGENPIQMYMKKDRAPSTRMTIAAMIRENLIAALNYEKDLANGKVGRDLKMEALLMLLHGEIPLRAHAHAADDIMTAIRIADEFGLKLTIEHATSAHKIAEELACRSIAATVGPSITARVKVELKDRTYRTPAILHQAGVKIALITDHPFLPVSSLRLEAALAIREGLPETVALRAITLSAAEIIGVSDRVGSIEPGKDADFVILDGPPFAVSTKVEHVFINGIEVSNNN</sequence>
<dbReference type="CDD" id="cd01309">
    <property type="entry name" value="Met_dep_hydrolase_C"/>
    <property type="match status" value="1"/>
</dbReference>
<dbReference type="Gene3D" id="3.20.20.140">
    <property type="entry name" value="Metal-dependent hydrolases"/>
    <property type="match status" value="1"/>
</dbReference>
<name>A0A1H8VIH2_9FIRM</name>
<dbReference type="Proteomes" id="UP000198847">
    <property type="component" value="Unassembled WGS sequence"/>
</dbReference>
<accession>A0A1H8VIH2</accession>
<evidence type="ECO:0000313" key="2">
    <source>
        <dbReference type="EMBL" id="SEP15171.1"/>
    </source>
</evidence>
<dbReference type="PANTHER" id="PTHR43135:SF3">
    <property type="entry name" value="ALPHA-D-RIBOSE 1-METHYLPHOSPHONATE 5-TRIPHOSPHATE DIPHOSPHATASE"/>
    <property type="match status" value="1"/>
</dbReference>
<dbReference type="InterPro" id="IPR032466">
    <property type="entry name" value="Metal_Hydrolase"/>
</dbReference>
<evidence type="ECO:0000313" key="3">
    <source>
        <dbReference type="Proteomes" id="UP000198847"/>
    </source>
</evidence>
<dbReference type="GO" id="GO:0016810">
    <property type="term" value="F:hydrolase activity, acting on carbon-nitrogen (but not peptide) bonds"/>
    <property type="evidence" value="ECO:0007669"/>
    <property type="project" value="InterPro"/>
</dbReference>
<dbReference type="PANTHER" id="PTHR43135">
    <property type="entry name" value="ALPHA-D-RIBOSE 1-METHYLPHOSPHONATE 5-TRIPHOSPHATE DIPHOSPHATASE"/>
    <property type="match status" value="1"/>
</dbReference>
<dbReference type="OrthoDB" id="9802793at2"/>
<dbReference type="RefSeq" id="WP_091746968.1">
    <property type="nucleotide sequence ID" value="NZ_FODY01000011.1"/>
</dbReference>
<dbReference type="Pfam" id="PF01979">
    <property type="entry name" value="Amidohydro_1"/>
    <property type="match status" value="1"/>
</dbReference>
<proteinExistence type="predicted"/>
<dbReference type="AlphaFoldDB" id="A0A1H8VIH2"/>
<dbReference type="STRING" id="112903.SAMN04490178_111113"/>
<dbReference type="EMBL" id="FODY01000011">
    <property type="protein sequence ID" value="SEP15171.1"/>
    <property type="molecule type" value="Genomic_DNA"/>
</dbReference>
<gene>
    <name evidence="2" type="ORF">SAMN04490178_111113</name>
</gene>
<feature type="domain" description="Amidohydrolase-related" evidence="1">
    <location>
        <begin position="51"/>
        <end position="373"/>
    </location>
</feature>
<dbReference type="InterPro" id="IPR051781">
    <property type="entry name" value="Metallo-dep_Hydrolase"/>
</dbReference>
<organism evidence="2 3">
    <name type="scientific">Propionispora vibrioides</name>
    <dbReference type="NCBI Taxonomy" id="112903"/>
    <lineage>
        <taxon>Bacteria</taxon>
        <taxon>Bacillati</taxon>
        <taxon>Bacillota</taxon>
        <taxon>Negativicutes</taxon>
        <taxon>Selenomonadales</taxon>
        <taxon>Sporomusaceae</taxon>
        <taxon>Propionispora</taxon>
    </lineage>
</organism>
<keyword evidence="3" id="KW-1185">Reference proteome</keyword>
<dbReference type="SUPFAM" id="SSF51556">
    <property type="entry name" value="Metallo-dependent hydrolases"/>
    <property type="match status" value="1"/>
</dbReference>
<evidence type="ECO:0000259" key="1">
    <source>
        <dbReference type="Pfam" id="PF01979"/>
    </source>
</evidence>
<dbReference type="InterPro" id="IPR011059">
    <property type="entry name" value="Metal-dep_hydrolase_composite"/>
</dbReference>
<protein>
    <submittedName>
        <fullName evidence="2">Imidazolonepropionase</fullName>
    </submittedName>
</protein>
<reference evidence="2 3" key="1">
    <citation type="submission" date="2016-10" db="EMBL/GenBank/DDBJ databases">
        <authorList>
            <person name="de Groot N.N."/>
        </authorList>
    </citation>
    <scope>NUCLEOTIDE SEQUENCE [LARGE SCALE GENOMIC DNA]</scope>
    <source>
        <strain evidence="2 3">DSM 13305</strain>
    </source>
</reference>